<proteinExistence type="predicted"/>
<gene>
    <name evidence="2" type="ORF">FPL22_10500</name>
</gene>
<evidence type="ECO:0000313" key="3">
    <source>
        <dbReference type="Proteomes" id="UP000315648"/>
    </source>
</evidence>
<reference evidence="2 3" key="1">
    <citation type="submission" date="2019-07" db="EMBL/GenBank/DDBJ databases">
        <title>Description of 53C-WASEF.</title>
        <authorList>
            <person name="Pitt A."/>
            <person name="Hahn M.W."/>
        </authorList>
    </citation>
    <scope>NUCLEOTIDE SEQUENCE [LARGE SCALE GENOMIC DNA]</scope>
    <source>
        <strain evidence="2 3">53C-WASEF</strain>
    </source>
</reference>
<evidence type="ECO:0000256" key="1">
    <source>
        <dbReference type="SAM" id="SignalP"/>
    </source>
</evidence>
<keyword evidence="1" id="KW-0732">Signal</keyword>
<protein>
    <submittedName>
        <fullName evidence="2">Uncharacterized protein</fullName>
    </submittedName>
</protein>
<keyword evidence="3" id="KW-1185">Reference proteome</keyword>
<organism evidence="2 3">
    <name type="scientific">Rariglobus hedericola</name>
    <dbReference type="NCBI Taxonomy" id="2597822"/>
    <lineage>
        <taxon>Bacteria</taxon>
        <taxon>Pseudomonadati</taxon>
        <taxon>Verrucomicrobiota</taxon>
        <taxon>Opitutia</taxon>
        <taxon>Opitutales</taxon>
        <taxon>Opitutaceae</taxon>
        <taxon>Rariglobus</taxon>
    </lineage>
</organism>
<dbReference type="AlphaFoldDB" id="A0A556QIS8"/>
<evidence type="ECO:0000313" key="2">
    <source>
        <dbReference type="EMBL" id="TSJ76553.1"/>
    </source>
</evidence>
<dbReference type="EMBL" id="VMBG01000002">
    <property type="protein sequence ID" value="TSJ76553.1"/>
    <property type="molecule type" value="Genomic_DNA"/>
</dbReference>
<name>A0A556QIS8_9BACT</name>
<sequence length="133" mass="13792">MPTQSAASPVRFFMFFTCLIASALLVGCGGGSNKTDPAPSSLNGRTITFRDAIVAANTAYTYTGSVSGTYSSTDIGDTGTFTYTKTMGTTDKAVLQMTSTVFLSTTTYNLTFASGSGGSYSDDLPSNGTFTIN</sequence>
<feature type="signal peptide" evidence="1">
    <location>
        <begin position="1"/>
        <end position="23"/>
    </location>
</feature>
<feature type="chain" id="PRO_5022012071" evidence="1">
    <location>
        <begin position="24"/>
        <end position="133"/>
    </location>
</feature>
<accession>A0A556QIS8</accession>
<dbReference type="Proteomes" id="UP000315648">
    <property type="component" value="Unassembled WGS sequence"/>
</dbReference>
<comment type="caution">
    <text evidence="2">The sequence shown here is derived from an EMBL/GenBank/DDBJ whole genome shotgun (WGS) entry which is preliminary data.</text>
</comment>
<dbReference type="RefSeq" id="WP_144230310.1">
    <property type="nucleotide sequence ID" value="NZ_CBCRVV010000004.1"/>
</dbReference>